<dbReference type="GO" id="GO:0015074">
    <property type="term" value="P:DNA integration"/>
    <property type="evidence" value="ECO:0007669"/>
    <property type="project" value="InterPro"/>
</dbReference>
<feature type="region of interest" description="Disordered" evidence="6">
    <location>
        <begin position="802"/>
        <end position="858"/>
    </location>
</feature>
<dbReference type="InterPro" id="IPR057670">
    <property type="entry name" value="SH3_retrovirus"/>
</dbReference>
<dbReference type="SUPFAM" id="SSF57756">
    <property type="entry name" value="Retrovirus zinc finger-like domains"/>
    <property type="match status" value="1"/>
</dbReference>
<keyword evidence="5" id="KW-0863">Zinc-finger</keyword>
<comment type="caution">
    <text evidence="9">The sequence shown here is derived from an EMBL/GenBank/DDBJ whole genome shotgun (WGS) entry which is preliminary data.</text>
</comment>
<dbReference type="Pfam" id="PF07727">
    <property type="entry name" value="RVT_2"/>
    <property type="match status" value="1"/>
</dbReference>
<proteinExistence type="predicted"/>
<dbReference type="Pfam" id="PF00665">
    <property type="entry name" value="rve"/>
    <property type="match status" value="1"/>
</dbReference>
<feature type="domain" description="CCHC-type" evidence="7">
    <location>
        <begin position="277"/>
        <end position="292"/>
    </location>
</feature>
<evidence type="ECO:0000313" key="10">
    <source>
        <dbReference type="Proteomes" id="UP001172457"/>
    </source>
</evidence>
<dbReference type="PANTHER" id="PTHR42648:SF25">
    <property type="entry name" value="RNA-DIRECTED DNA POLYMERASE"/>
    <property type="match status" value="1"/>
</dbReference>
<dbReference type="Pfam" id="PF25597">
    <property type="entry name" value="SH3_retrovirus"/>
    <property type="match status" value="1"/>
</dbReference>
<keyword evidence="10" id="KW-1185">Reference proteome</keyword>
<reference evidence="9" key="1">
    <citation type="submission" date="2023-03" db="EMBL/GenBank/DDBJ databases">
        <title>Chromosome-scale reference genome and RAD-based genetic map of yellow starthistle (Centaurea solstitialis) reveal putative structural variation and QTLs associated with invader traits.</title>
        <authorList>
            <person name="Reatini B."/>
            <person name="Cang F.A."/>
            <person name="Jiang Q."/>
            <person name="Mckibben M.T.W."/>
            <person name="Barker M.S."/>
            <person name="Rieseberg L.H."/>
            <person name="Dlugosch K.M."/>
        </authorList>
    </citation>
    <scope>NUCLEOTIDE SEQUENCE</scope>
    <source>
        <strain evidence="9">CAN-66</strain>
        <tissue evidence="9">Leaf</tissue>
    </source>
</reference>
<dbReference type="GO" id="GO:0003676">
    <property type="term" value="F:nucleic acid binding"/>
    <property type="evidence" value="ECO:0007669"/>
    <property type="project" value="InterPro"/>
</dbReference>
<dbReference type="Pfam" id="PF14223">
    <property type="entry name" value="Retrotran_gag_2"/>
    <property type="match status" value="1"/>
</dbReference>
<evidence type="ECO:0000313" key="9">
    <source>
        <dbReference type="EMBL" id="KAJ9555452.1"/>
    </source>
</evidence>
<dbReference type="Proteomes" id="UP001172457">
    <property type="component" value="Chromosome 3"/>
</dbReference>
<feature type="compositionally biased region" description="Basic and acidic residues" evidence="6">
    <location>
        <begin position="232"/>
        <end position="249"/>
    </location>
</feature>
<organism evidence="9 10">
    <name type="scientific">Centaurea solstitialis</name>
    <name type="common">yellow star-thistle</name>
    <dbReference type="NCBI Taxonomy" id="347529"/>
    <lineage>
        <taxon>Eukaryota</taxon>
        <taxon>Viridiplantae</taxon>
        <taxon>Streptophyta</taxon>
        <taxon>Embryophyta</taxon>
        <taxon>Tracheophyta</taxon>
        <taxon>Spermatophyta</taxon>
        <taxon>Magnoliopsida</taxon>
        <taxon>eudicotyledons</taxon>
        <taxon>Gunneridae</taxon>
        <taxon>Pentapetalae</taxon>
        <taxon>asterids</taxon>
        <taxon>campanulids</taxon>
        <taxon>Asterales</taxon>
        <taxon>Asteraceae</taxon>
        <taxon>Carduoideae</taxon>
        <taxon>Cardueae</taxon>
        <taxon>Centaureinae</taxon>
        <taxon>Centaurea</taxon>
    </lineage>
</organism>
<dbReference type="Pfam" id="PF13976">
    <property type="entry name" value="gag_pre-integrs"/>
    <property type="match status" value="1"/>
</dbReference>
<dbReference type="CDD" id="cd09272">
    <property type="entry name" value="RNase_HI_RT_Ty1"/>
    <property type="match status" value="1"/>
</dbReference>
<evidence type="ECO:0000259" key="7">
    <source>
        <dbReference type="PROSITE" id="PS50158"/>
    </source>
</evidence>
<dbReference type="Gene3D" id="3.30.420.10">
    <property type="entry name" value="Ribonuclease H-like superfamily/Ribonuclease H"/>
    <property type="match status" value="1"/>
</dbReference>
<dbReference type="GO" id="GO:0004190">
    <property type="term" value="F:aspartic-type endopeptidase activity"/>
    <property type="evidence" value="ECO:0007669"/>
    <property type="project" value="UniProtKB-KW"/>
</dbReference>
<dbReference type="SMART" id="SM00343">
    <property type="entry name" value="ZnF_C2HC"/>
    <property type="match status" value="1"/>
</dbReference>
<dbReference type="InterPro" id="IPR054722">
    <property type="entry name" value="PolX-like_BBD"/>
</dbReference>
<dbReference type="InterPro" id="IPR036875">
    <property type="entry name" value="Znf_CCHC_sf"/>
</dbReference>
<dbReference type="Gene3D" id="4.10.60.10">
    <property type="entry name" value="Zinc finger, CCHC-type"/>
    <property type="match status" value="1"/>
</dbReference>
<keyword evidence="4" id="KW-0378">Hydrolase</keyword>
<accession>A0AA38WCH0</accession>
<evidence type="ECO:0000256" key="1">
    <source>
        <dbReference type="ARBA" id="ARBA00022670"/>
    </source>
</evidence>
<evidence type="ECO:0000256" key="4">
    <source>
        <dbReference type="ARBA" id="ARBA00022801"/>
    </source>
</evidence>
<dbReference type="GO" id="GO:0006508">
    <property type="term" value="P:proteolysis"/>
    <property type="evidence" value="ECO:0007669"/>
    <property type="project" value="UniProtKB-KW"/>
</dbReference>
<evidence type="ECO:0000256" key="5">
    <source>
        <dbReference type="PROSITE-ProRule" id="PRU00047"/>
    </source>
</evidence>
<dbReference type="PROSITE" id="PS50994">
    <property type="entry name" value="INTEGRASE"/>
    <property type="match status" value="1"/>
</dbReference>
<keyword evidence="2" id="KW-0479">Metal-binding</keyword>
<feature type="compositionally biased region" description="Polar residues" evidence="6">
    <location>
        <begin position="802"/>
        <end position="825"/>
    </location>
</feature>
<dbReference type="InterPro" id="IPR043502">
    <property type="entry name" value="DNA/RNA_pol_sf"/>
</dbReference>
<dbReference type="Pfam" id="PF22936">
    <property type="entry name" value="Pol_BBD"/>
    <property type="match status" value="1"/>
</dbReference>
<keyword evidence="5" id="KW-0862">Zinc</keyword>
<evidence type="ECO:0000256" key="2">
    <source>
        <dbReference type="ARBA" id="ARBA00022723"/>
    </source>
</evidence>
<dbReference type="SUPFAM" id="SSF53098">
    <property type="entry name" value="Ribonuclease H-like"/>
    <property type="match status" value="1"/>
</dbReference>
<feature type="region of interest" description="Disordered" evidence="6">
    <location>
        <begin position="210"/>
        <end position="258"/>
    </location>
</feature>
<protein>
    <recommendedName>
        <fullName evidence="11">Zinc finger, CCHC-type</fullName>
    </recommendedName>
</protein>
<feature type="domain" description="Integrase catalytic" evidence="8">
    <location>
        <begin position="533"/>
        <end position="699"/>
    </location>
</feature>
<dbReference type="InterPro" id="IPR001584">
    <property type="entry name" value="Integrase_cat-core"/>
</dbReference>
<dbReference type="EMBL" id="JARYMX010000003">
    <property type="protein sequence ID" value="KAJ9555452.1"/>
    <property type="molecule type" value="Genomic_DNA"/>
</dbReference>
<dbReference type="GO" id="GO:0008270">
    <property type="term" value="F:zinc ion binding"/>
    <property type="evidence" value="ECO:0007669"/>
    <property type="project" value="UniProtKB-KW"/>
</dbReference>
<dbReference type="InterPro" id="IPR025724">
    <property type="entry name" value="GAG-pre-integrase_dom"/>
</dbReference>
<dbReference type="SUPFAM" id="SSF56672">
    <property type="entry name" value="DNA/RNA polymerases"/>
    <property type="match status" value="1"/>
</dbReference>
<dbReference type="InterPro" id="IPR039537">
    <property type="entry name" value="Retrotran_Ty1/copia-like"/>
</dbReference>
<dbReference type="PANTHER" id="PTHR42648">
    <property type="entry name" value="TRANSPOSASE, PUTATIVE-RELATED"/>
    <property type="match status" value="1"/>
</dbReference>
<dbReference type="InterPro" id="IPR001878">
    <property type="entry name" value="Znf_CCHC"/>
</dbReference>
<gene>
    <name evidence="9" type="ORF">OSB04_010066</name>
</gene>
<evidence type="ECO:0000256" key="3">
    <source>
        <dbReference type="ARBA" id="ARBA00022750"/>
    </source>
</evidence>
<feature type="compositionally biased region" description="Polar residues" evidence="6">
    <location>
        <begin position="848"/>
        <end position="858"/>
    </location>
</feature>
<evidence type="ECO:0000259" key="8">
    <source>
        <dbReference type="PROSITE" id="PS50994"/>
    </source>
</evidence>
<dbReference type="InterPro" id="IPR012337">
    <property type="entry name" value="RNaseH-like_sf"/>
</dbReference>
<dbReference type="PROSITE" id="PS50158">
    <property type="entry name" value="ZF_CCHC"/>
    <property type="match status" value="1"/>
</dbReference>
<keyword evidence="3" id="KW-0064">Aspartyl protease</keyword>
<sequence>MGDKNLKEIIIQKEVNTISQFQCPVLKATNYTVWAIRIKTILKANGLWEMIEPSENTQPDEKKDMAATAYLFQALPEDMILQVASCKNAKEIWDALQTRHIGVDRVQKARLQTLKTEFEMLKMREDDSIDVFSAKLNSIVTRASGLGSTFDQQTLVRKLLSSVPKRFIQIVAAIEQFSDLEKTTLDEIIGRLKAFEERLNLLSGNPTDNQDKLLFTNHDNSSSHEKHFKNGGQEKFRSSQNNKQDERTKPFNKWKKSSHKFKKNNFQKGAKDLSKVKCYKCNKFGHVRRNCKLKDSGQEQSNLVQEDIEPTLLMAVQDKGDMVEEIFLDEKEIEPEKYISTDESLWYLDNGASNHMTGIRTHFKEIDEKISGRVRFGDGSYVEIKGRGSILLECKNKEQRIILNVYYIPSLKSNILSLGQLTENGCKIIMQDNVLLLYGQDQKLLMRVERSRNRLYKIILKVGVPICLLTNLEDHAWLWHARLGHLNFDSIKQMTRKKLVEGIPSISHKNQVCNACLLGKHSRAPFPNQTNTKSLEPLNLVFGDLCGPISPATESGKKYMFLLVDDCTRYMWVYFLNSKDEAFETFKEFKLKVENEVGKKLKTLRTDRGGEFTSREFTRYCKENGILRQLTAPYSPQQNGIVERRNRSVMCTTRSMLKAMNMPQNFWAEAIRHAVYVLNRVPTKALRDSTPYEALKGTKPNLRHLRVFGCKAYAKVTKPHLKKLDDRSKELVYLGTEPGSKAYRLFDPVTKGIIVSRDVKFKEDVGWDWNGYLDNVDPKEPEWKDFIINDNRTSSSKIINEVSTQDPESNNEVSTPSPMQNNAQGDMSDDEIVQPIDNLSTPPPYTYEPNSEESAGYTSSIASSLRSYDHTPVQGFRNLSEIYDRAPEVQSNELLLLEEEPRNYKEAVRDKKWIEAMQTEINAINKNKTWKLATLPDKQKAIGLKWVFKLKRDADGKIIKYKARLVAKGYVQEHGIDYDEVFAPVARMETVRLILALAAYHGWEVHHLDVKSAFLHGELKEEVYVTQPEGFIKPGNENKVYRLTKALYGLKQAPRAWNMKLDQTLKSLDFKKCTLEQAVYTRISKDSMLLVGIYVDDLIVTGSSKEDLRKFKSQMEEKFEMSDLGLLAYYLGIEVTQTGDGISIKQSGYANKILTEARMLDCNETKIPMDPGTKLIKTEGGELVDATKYRSLIGCLRYLLHTRPDLSYSVGLLSRFMQEPKEQHMKAIRQVLRYIKGTLNFGITYKKKEGCKLLGYSDSSYGINTEEGKGTTGIVFYFGNSPISWNSQKQPTVALSSCESEFMAATVAACQALWLQRLLSALTGWKEEKVTIKVDNKSAIALMKNPVFHGRSKHIDTKYHFIRECVEKNQIEVEHVSGDLQRADILTKALARIKFADMRELLGVKNLKEKERD</sequence>
<keyword evidence="1" id="KW-0645">Protease</keyword>
<evidence type="ECO:0000256" key="6">
    <source>
        <dbReference type="SAM" id="MobiDB-lite"/>
    </source>
</evidence>
<name>A0AA38WCH0_9ASTR</name>
<dbReference type="InterPro" id="IPR013103">
    <property type="entry name" value="RVT_2"/>
</dbReference>
<evidence type="ECO:0008006" key="11">
    <source>
        <dbReference type="Google" id="ProtNLM"/>
    </source>
</evidence>
<dbReference type="InterPro" id="IPR036397">
    <property type="entry name" value="RNaseH_sf"/>
</dbReference>